<protein>
    <submittedName>
        <fullName evidence="2">C2 domain containing protein</fullName>
    </submittedName>
</protein>
<dbReference type="SUPFAM" id="SSF48403">
    <property type="entry name" value="Ankyrin repeat"/>
    <property type="match status" value="1"/>
</dbReference>
<dbReference type="GeneID" id="14912089"/>
<evidence type="ECO:0000313" key="2">
    <source>
        <dbReference type="EMBL" id="ELR11600.1"/>
    </source>
</evidence>
<dbReference type="SMART" id="SM00239">
    <property type="entry name" value="C2"/>
    <property type="match status" value="1"/>
</dbReference>
<dbReference type="CDD" id="cd00030">
    <property type="entry name" value="C2"/>
    <property type="match status" value="1"/>
</dbReference>
<name>L8GEX2_ACACF</name>
<dbReference type="InterPro" id="IPR000008">
    <property type="entry name" value="C2_dom"/>
</dbReference>
<gene>
    <name evidence="2" type="ORF">ACA1_258620</name>
</gene>
<dbReference type="RefSeq" id="XP_004333613.1">
    <property type="nucleotide sequence ID" value="XM_004333565.1"/>
</dbReference>
<accession>L8GEX2</accession>
<dbReference type="Gene3D" id="1.25.40.20">
    <property type="entry name" value="Ankyrin repeat-containing domain"/>
    <property type="match status" value="1"/>
</dbReference>
<dbReference type="PROSITE" id="PS50004">
    <property type="entry name" value="C2"/>
    <property type="match status" value="1"/>
</dbReference>
<dbReference type="Gene3D" id="2.60.40.150">
    <property type="entry name" value="C2 domain"/>
    <property type="match status" value="1"/>
</dbReference>
<dbReference type="OrthoDB" id="5915960at2759"/>
<dbReference type="AlphaFoldDB" id="L8GEX2"/>
<organism evidence="2 3">
    <name type="scientific">Acanthamoeba castellanii (strain ATCC 30010 / Neff)</name>
    <dbReference type="NCBI Taxonomy" id="1257118"/>
    <lineage>
        <taxon>Eukaryota</taxon>
        <taxon>Amoebozoa</taxon>
        <taxon>Discosea</taxon>
        <taxon>Longamoebia</taxon>
        <taxon>Centramoebida</taxon>
        <taxon>Acanthamoebidae</taxon>
        <taxon>Acanthamoeba</taxon>
    </lineage>
</organism>
<dbReference type="SUPFAM" id="SSF49562">
    <property type="entry name" value="C2 domain (Calcium/lipid-binding domain, CaLB)"/>
    <property type="match status" value="1"/>
</dbReference>
<dbReference type="KEGG" id="acan:ACA1_258620"/>
<keyword evidence="3" id="KW-1185">Reference proteome</keyword>
<dbReference type="EMBL" id="KB008148">
    <property type="protein sequence ID" value="ELR11600.1"/>
    <property type="molecule type" value="Genomic_DNA"/>
</dbReference>
<dbReference type="Proteomes" id="UP000011083">
    <property type="component" value="Unassembled WGS sequence"/>
</dbReference>
<dbReference type="InterPro" id="IPR035892">
    <property type="entry name" value="C2_domain_sf"/>
</dbReference>
<evidence type="ECO:0000313" key="3">
    <source>
        <dbReference type="Proteomes" id="UP000011083"/>
    </source>
</evidence>
<dbReference type="VEuPathDB" id="AmoebaDB:ACA1_258620"/>
<dbReference type="InterPro" id="IPR036770">
    <property type="entry name" value="Ankyrin_rpt-contain_sf"/>
</dbReference>
<evidence type="ECO:0000259" key="1">
    <source>
        <dbReference type="PROSITE" id="PS50004"/>
    </source>
</evidence>
<feature type="domain" description="C2" evidence="1">
    <location>
        <begin position="31"/>
        <end position="155"/>
    </location>
</feature>
<sequence>MKLERRNSRNFEALVLAGEGSPRTSIRMRASAGKSGLSSPSRISENHYFVLRIEEARNLRRSSVLGKSDGYCKFDIIPSGIIGARTSTIRRSLNPQWHEQFVGHRYFGMDGEPKPKTFAITVMNNKSFSADEVLGRAIIPFTESVDNWFPLEGDGAQGELRVVLRFYNSDEGKALAKVPRDHLGDIEKLCAEWEKAVTAVDQGSNVTIPKWDVPCFFNINKVWTLFQYAVSKDNAELAAHLHKLGCNVDARDQTGNTALHIAAKKQLPVENYLGGKDYKEMLRMFNDDEEDGSYFL</sequence>
<dbReference type="Pfam" id="PF00168">
    <property type="entry name" value="C2"/>
    <property type="match status" value="1"/>
</dbReference>
<reference evidence="2 3" key="1">
    <citation type="journal article" date="2013" name="Genome Biol.">
        <title>Genome of Acanthamoeba castellanii highlights extensive lateral gene transfer and early evolution of tyrosine kinase signaling.</title>
        <authorList>
            <person name="Clarke M."/>
            <person name="Lohan A.J."/>
            <person name="Liu B."/>
            <person name="Lagkouvardos I."/>
            <person name="Roy S."/>
            <person name="Zafar N."/>
            <person name="Bertelli C."/>
            <person name="Schilde C."/>
            <person name="Kianianmomeni A."/>
            <person name="Burglin T.R."/>
            <person name="Frech C."/>
            <person name="Turcotte B."/>
            <person name="Kopec K.O."/>
            <person name="Synnott J.M."/>
            <person name="Choo C."/>
            <person name="Paponov I."/>
            <person name="Finkler A."/>
            <person name="Soon Heng Tan C."/>
            <person name="Hutchins A.P."/>
            <person name="Weinmeier T."/>
            <person name="Rattei T."/>
            <person name="Chu J.S."/>
            <person name="Gimenez G."/>
            <person name="Irimia M."/>
            <person name="Rigden D.J."/>
            <person name="Fitzpatrick D.A."/>
            <person name="Lorenzo-Morales J."/>
            <person name="Bateman A."/>
            <person name="Chiu C.H."/>
            <person name="Tang P."/>
            <person name="Hegemann P."/>
            <person name="Fromm H."/>
            <person name="Raoult D."/>
            <person name="Greub G."/>
            <person name="Miranda-Saavedra D."/>
            <person name="Chen N."/>
            <person name="Nash P."/>
            <person name="Ginger M.L."/>
            <person name="Horn M."/>
            <person name="Schaap P."/>
            <person name="Caler L."/>
            <person name="Loftus B."/>
        </authorList>
    </citation>
    <scope>NUCLEOTIDE SEQUENCE [LARGE SCALE GENOMIC DNA]</scope>
    <source>
        <strain evidence="2 3">Neff</strain>
    </source>
</reference>
<proteinExistence type="predicted"/>